<dbReference type="AlphaFoldDB" id="A0A7W7ZIR0"/>
<keyword evidence="1" id="KW-0732">Signal</keyword>
<evidence type="ECO:0000313" key="2">
    <source>
        <dbReference type="EMBL" id="MBB5060269.1"/>
    </source>
</evidence>
<keyword evidence="3" id="KW-1185">Reference proteome</keyword>
<organism evidence="2 3">
    <name type="scientific">Granulicella aggregans</name>
    <dbReference type="NCBI Taxonomy" id="474949"/>
    <lineage>
        <taxon>Bacteria</taxon>
        <taxon>Pseudomonadati</taxon>
        <taxon>Acidobacteriota</taxon>
        <taxon>Terriglobia</taxon>
        <taxon>Terriglobales</taxon>
        <taxon>Acidobacteriaceae</taxon>
        <taxon>Granulicella</taxon>
    </lineage>
</organism>
<dbReference type="Proteomes" id="UP000540989">
    <property type="component" value="Unassembled WGS sequence"/>
</dbReference>
<evidence type="ECO:0000313" key="3">
    <source>
        <dbReference type="Proteomes" id="UP000540989"/>
    </source>
</evidence>
<accession>A0A7W7ZIR0</accession>
<feature type="signal peptide" evidence="1">
    <location>
        <begin position="1"/>
        <end position="23"/>
    </location>
</feature>
<evidence type="ECO:0008006" key="4">
    <source>
        <dbReference type="Google" id="ProtNLM"/>
    </source>
</evidence>
<feature type="chain" id="PRO_5030525342" description="Secreted protein" evidence="1">
    <location>
        <begin position="24"/>
        <end position="237"/>
    </location>
</feature>
<sequence length="237" mass="26552">MLKITPVLIGLIAVSSQIVTVGAQTVAATPSPAIPMPPDKIDTYQFYSRLIPVGESANEGWPHGQFLVEDTTVQMVPSDKPCIPDHPNGKRDYTNMLNPHDAVTPPDGDREDYNEILADFDKHCHDRAQLDPSAWALSAPFRAPIHLLNKDQQGEFQRSRFGSNPNDPENKVLTEKYKGAPGLYTFSEVYFNARHTVALVYAGVWCGGLCGQWRWNTFRLIEGQWKPIRWNSTVTMS</sequence>
<comment type="caution">
    <text evidence="2">The sequence shown here is derived from an EMBL/GenBank/DDBJ whole genome shotgun (WGS) entry which is preliminary data.</text>
</comment>
<dbReference type="RefSeq" id="WP_184222444.1">
    <property type="nucleotide sequence ID" value="NZ_JACHIP010000011.1"/>
</dbReference>
<protein>
    <recommendedName>
        <fullName evidence="4">Secreted protein</fullName>
    </recommendedName>
</protein>
<proteinExistence type="predicted"/>
<dbReference type="EMBL" id="JACHIP010000011">
    <property type="protein sequence ID" value="MBB5060269.1"/>
    <property type="molecule type" value="Genomic_DNA"/>
</dbReference>
<reference evidence="2 3" key="1">
    <citation type="submission" date="2020-08" db="EMBL/GenBank/DDBJ databases">
        <title>Genomic Encyclopedia of Type Strains, Phase IV (KMG-V): Genome sequencing to study the core and pangenomes of soil and plant-associated prokaryotes.</title>
        <authorList>
            <person name="Whitman W."/>
        </authorList>
    </citation>
    <scope>NUCLEOTIDE SEQUENCE [LARGE SCALE GENOMIC DNA]</scope>
    <source>
        <strain evidence="2 3">M8UP14</strain>
    </source>
</reference>
<evidence type="ECO:0000256" key="1">
    <source>
        <dbReference type="SAM" id="SignalP"/>
    </source>
</evidence>
<gene>
    <name evidence="2" type="ORF">HDF16_005005</name>
</gene>
<name>A0A7W7ZIR0_9BACT</name>